<name>A0ABQ7JFW6_9APIC</name>
<feature type="region of interest" description="Disordered" evidence="1">
    <location>
        <begin position="1025"/>
        <end position="1100"/>
    </location>
</feature>
<feature type="compositionally biased region" description="Basic and acidic residues" evidence="1">
    <location>
        <begin position="264"/>
        <end position="274"/>
    </location>
</feature>
<comment type="caution">
    <text evidence="2">The sequence shown here is derived from an EMBL/GenBank/DDBJ whole genome shotgun (WGS) entry which is preliminary data.</text>
</comment>
<evidence type="ECO:0000313" key="3">
    <source>
        <dbReference type="Proteomes" id="UP000823046"/>
    </source>
</evidence>
<feature type="compositionally biased region" description="Low complexity" evidence="1">
    <location>
        <begin position="709"/>
        <end position="723"/>
    </location>
</feature>
<protein>
    <submittedName>
        <fullName evidence="2">Uncharacterized protein</fullName>
    </submittedName>
</protein>
<feature type="region of interest" description="Disordered" evidence="1">
    <location>
        <begin position="665"/>
        <end position="723"/>
    </location>
</feature>
<feature type="compositionally biased region" description="Basic and acidic residues" evidence="1">
    <location>
        <begin position="385"/>
        <end position="395"/>
    </location>
</feature>
<sequence length="1100" mass="121286">MATTSRVESECTSPLAAVSSSARRIEKFNATRKSHFLMGNSSPETLPVENGCLTRQSSKEGVSTLLPAEISEPLPDFLSEALPGFFPEFIFPPNSVGNLSELKEHSGEREAETLEEASVSSVITAGEELPNVSTLLQRRSPRAMLSSSSAKMEENLSLTTRDRKRGSEAFLLYHSPSLSSLSSHRSLSSSSSVPSAIEARYTLSEPKSIESSPSEEEERILHKYTSMNRNLVEKRALLTLIIEKFQKENQALSARLLHKKKEKQPRGKESKEGRFSSSSRGNSHPKRQIVFLPNLCPSEEAISFPLHLLNFYVFSEHDCVLSLEGSDALEFSFKEGVTHLLLDDKKEATAICATLNRNRYRKHPLKAMLNRNMVDEEVVHRQISREMSTKNDPSTHKRFVSHSPSHSKEISCQISPPLSSSSDEPLSWQEKALKLHKQGKCIPCKRLLRRLECFADRNGCDLCHHADHDPMFNKPIEETQDDSINFLEKEDFLEILEEMPTLKKQDAPSKTKSETHDASFDSYEEQQKYALERHLKGWCQPCKHYFATNADCKNALKGESCLSCHNEDHRKDMPTFLLESEISAASKKLRRKKRLAGQIEEEEVSYPSTIPPINHPKIYKVEYPPSSEIQMRESFNSSDTFGDIYSSYPPHYDIHGTSYTDSSFQQHLNPYSGSTPMQWPPPTIHTVSSPQAGEPQILHPKHHSSFEDPSTSPSKRPSLSFSSIRKSHRYPPFSLFTANGEPVGPSILRVSQAATMDASTSSTMDSIASLPLSLPSFSSSTLPSTPLLSSSSTTPPSSSPSLQQPPFPTWAPSPSHDVAPTTAPSTYPPPFPSVSTPMGGFTYPPTASPPFGAPFSPIEEGRKLASGPAVPYSPFPRLETMAPSPLSRGNESMAPGLHTPHEGPSPHFEENPSCLPLSAASSTGPRGPSPSLHLRPAASHPHDGPSPRVSTFSYSNPPDSQGAQTPPPSEMPTRLSYSRVSPFAYASKGGYFPPRRPTVPVHMPLRSPPRYASLSASLVAASGTLSPSAAPYTPQHFDSTPTFSSPPFRPAFPNPARSPLYPSRPPLYHPLVGEGSEEEGHLPSFYQPRRGPPFLPRGGY</sequence>
<accession>A0ABQ7JFW6</accession>
<evidence type="ECO:0000256" key="1">
    <source>
        <dbReference type="SAM" id="MobiDB-lite"/>
    </source>
</evidence>
<gene>
    <name evidence="2" type="ORF">IE077_002286</name>
</gene>
<feature type="region of interest" description="Disordered" evidence="1">
    <location>
        <begin position="844"/>
        <end position="976"/>
    </location>
</feature>
<feature type="region of interest" description="Disordered" evidence="1">
    <location>
        <begin position="385"/>
        <end position="423"/>
    </location>
</feature>
<feature type="compositionally biased region" description="Polar residues" evidence="1">
    <location>
        <begin position="665"/>
        <end position="677"/>
    </location>
</feature>
<dbReference type="Proteomes" id="UP000823046">
    <property type="component" value="Unassembled WGS sequence"/>
</dbReference>
<feature type="compositionally biased region" description="Low complexity" evidence="1">
    <location>
        <begin position="781"/>
        <end position="802"/>
    </location>
</feature>
<dbReference type="EMBL" id="JADAQX010000018">
    <property type="protein sequence ID" value="KAF8822873.1"/>
    <property type="molecule type" value="Genomic_DNA"/>
</dbReference>
<feature type="region of interest" description="Disordered" evidence="1">
    <location>
        <begin position="781"/>
        <end position="831"/>
    </location>
</feature>
<feature type="compositionally biased region" description="Pro residues" evidence="1">
    <location>
        <begin position="1090"/>
        <end position="1100"/>
    </location>
</feature>
<organism evidence="2 3">
    <name type="scientific">Cardiosporidium cionae</name>
    <dbReference type="NCBI Taxonomy" id="476202"/>
    <lineage>
        <taxon>Eukaryota</taxon>
        <taxon>Sar</taxon>
        <taxon>Alveolata</taxon>
        <taxon>Apicomplexa</taxon>
        <taxon>Aconoidasida</taxon>
        <taxon>Nephromycida</taxon>
        <taxon>Cardiosporidium</taxon>
    </lineage>
</organism>
<reference evidence="2 3" key="1">
    <citation type="journal article" date="2020" name="bioRxiv">
        <title>Metabolic contributions of an alphaproteobacterial endosymbiont in the apicomplexan Cardiosporidium cionae.</title>
        <authorList>
            <person name="Hunter E.S."/>
            <person name="Paight C.J."/>
            <person name="Lane C.E."/>
        </authorList>
    </citation>
    <scope>NUCLEOTIDE SEQUENCE [LARGE SCALE GENOMIC DNA]</scope>
    <source>
        <strain evidence="2">ESH_2018</strain>
    </source>
</reference>
<feature type="compositionally biased region" description="Polar residues" evidence="1">
    <location>
        <begin position="948"/>
        <end position="964"/>
    </location>
</feature>
<evidence type="ECO:0000313" key="2">
    <source>
        <dbReference type="EMBL" id="KAF8822873.1"/>
    </source>
</evidence>
<keyword evidence="3" id="KW-1185">Reference proteome</keyword>
<proteinExistence type="predicted"/>
<feature type="region of interest" description="Disordered" evidence="1">
    <location>
        <begin position="256"/>
        <end position="284"/>
    </location>
</feature>